<organism evidence="3 4">
    <name type="scientific">Gossypium schwendimanii</name>
    <name type="common">Cotton</name>
    <dbReference type="NCBI Taxonomy" id="34291"/>
    <lineage>
        <taxon>Eukaryota</taxon>
        <taxon>Viridiplantae</taxon>
        <taxon>Streptophyta</taxon>
        <taxon>Embryophyta</taxon>
        <taxon>Tracheophyta</taxon>
        <taxon>Spermatophyta</taxon>
        <taxon>Magnoliopsida</taxon>
        <taxon>eudicotyledons</taxon>
        <taxon>Gunneridae</taxon>
        <taxon>Pentapetalae</taxon>
        <taxon>rosids</taxon>
        <taxon>malvids</taxon>
        <taxon>Malvales</taxon>
        <taxon>Malvaceae</taxon>
        <taxon>Malvoideae</taxon>
        <taxon>Gossypium</taxon>
    </lineage>
</organism>
<dbReference type="EMBL" id="JABFAF010000011">
    <property type="protein sequence ID" value="MBA0870883.1"/>
    <property type="molecule type" value="Genomic_DNA"/>
</dbReference>
<evidence type="ECO:0000256" key="2">
    <source>
        <dbReference type="SAM" id="Phobius"/>
    </source>
</evidence>
<reference evidence="3 4" key="1">
    <citation type="journal article" date="2019" name="Genome Biol. Evol.">
        <title>Insights into the evolution of the New World diploid cottons (Gossypium, subgenus Houzingenia) based on genome sequencing.</title>
        <authorList>
            <person name="Grover C.E."/>
            <person name="Arick M.A. 2nd"/>
            <person name="Thrash A."/>
            <person name="Conover J.L."/>
            <person name="Sanders W.S."/>
            <person name="Peterson D.G."/>
            <person name="Frelichowski J.E."/>
            <person name="Scheffler J.A."/>
            <person name="Scheffler B.E."/>
            <person name="Wendel J.F."/>
        </authorList>
    </citation>
    <scope>NUCLEOTIDE SEQUENCE [LARGE SCALE GENOMIC DNA]</scope>
    <source>
        <strain evidence="3">1</strain>
        <tissue evidence="3">Leaf</tissue>
    </source>
</reference>
<protein>
    <recommendedName>
        <fullName evidence="5">Senescence regulator</fullName>
    </recommendedName>
</protein>
<gene>
    <name evidence="3" type="ORF">Goshw_018251</name>
</gene>
<sequence>MIRDNASTPYPTLFTVSANQLTFTDTILEGTILRVLKSVIYFGSIQIQLLFPFFWLVFEVKPFCVIFEKKKLWPFLEAMADFDEEQVLWSCEKENEDSSPTQRMVKRVSNSTKVVSQQQSSAPVSIPDWSKIYGKHHANKDDDNNGMDDGMVYDGDDDDEMVPPHEWLAKKLARSQISSFSVCEGVGRKLKGRDLSRVRNAVLTKTGFLE</sequence>
<feature type="transmembrane region" description="Helical" evidence="2">
    <location>
        <begin position="39"/>
        <end position="58"/>
    </location>
</feature>
<dbReference type="AlphaFoldDB" id="A0A7J9MIF6"/>
<evidence type="ECO:0008006" key="5">
    <source>
        <dbReference type="Google" id="ProtNLM"/>
    </source>
</evidence>
<dbReference type="OrthoDB" id="1917735at2759"/>
<comment type="similarity">
    <text evidence="1">Belongs to the senescence regulator S40 family.</text>
</comment>
<evidence type="ECO:0000313" key="4">
    <source>
        <dbReference type="Proteomes" id="UP000593576"/>
    </source>
</evidence>
<proteinExistence type="inferred from homology"/>
<dbReference type="Pfam" id="PF04520">
    <property type="entry name" value="Senescence_reg"/>
    <property type="match status" value="1"/>
</dbReference>
<comment type="caution">
    <text evidence="3">The sequence shown here is derived from an EMBL/GenBank/DDBJ whole genome shotgun (WGS) entry which is preliminary data.</text>
</comment>
<dbReference type="InterPro" id="IPR007608">
    <property type="entry name" value="Senescence_reg_S40"/>
</dbReference>
<evidence type="ECO:0000256" key="1">
    <source>
        <dbReference type="ARBA" id="ARBA00034773"/>
    </source>
</evidence>
<dbReference type="GO" id="GO:0010150">
    <property type="term" value="P:leaf senescence"/>
    <property type="evidence" value="ECO:0007669"/>
    <property type="project" value="UniProtKB-ARBA"/>
</dbReference>
<evidence type="ECO:0000313" key="3">
    <source>
        <dbReference type="EMBL" id="MBA0870883.1"/>
    </source>
</evidence>
<dbReference type="PANTHER" id="PTHR33083:SF103">
    <property type="entry name" value="SENESCENCE REGULATOR"/>
    <property type="match status" value="1"/>
</dbReference>
<name>A0A7J9MIF6_GOSSC</name>
<keyword evidence="2" id="KW-0472">Membrane</keyword>
<keyword evidence="4" id="KW-1185">Reference proteome</keyword>
<keyword evidence="2" id="KW-0812">Transmembrane</keyword>
<accession>A0A7J9MIF6</accession>
<keyword evidence="2" id="KW-1133">Transmembrane helix</keyword>
<dbReference type="PANTHER" id="PTHR33083">
    <property type="entry name" value="EXPRESSED PROTEIN"/>
    <property type="match status" value="1"/>
</dbReference>
<dbReference type="Proteomes" id="UP000593576">
    <property type="component" value="Unassembled WGS sequence"/>
</dbReference>